<dbReference type="InterPro" id="IPR030476">
    <property type="entry name" value="Pentaxin_CS"/>
</dbReference>
<feature type="domain" description="Pentraxin (PTX)" evidence="3">
    <location>
        <begin position="10"/>
        <end position="208"/>
    </location>
</feature>
<dbReference type="STRING" id="1797243.A2943_03475"/>
<dbReference type="SMART" id="SM00560">
    <property type="entry name" value="LamGL"/>
    <property type="match status" value="2"/>
</dbReference>
<keyword evidence="1" id="KW-0732">Signal</keyword>
<accession>A0A1F4XEV7</accession>
<evidence type="ECO:0000256" key="2">
    <source>
        <dbReference type="ARBA" id="ARBA00023157"/>
    </source>
</evidence>
<evidence type="ECO:0000259" key="4">
    <source>
        <dbReference type="SMART" id="SM00560"/>
    </source>
</evidence>
<evidence type="ECO:0000313" key="6">
    <source>
        <dbReference type="Proteomes" id="UP000176185"/>
    </source>
</evidence>
<dbReference type="Pfam" id="PF13385">
    <property type="entry name" value="Laminin_G_3"/>
    <property type="match status" value="3"/>
</dbReference>
<dbReference type="AlphaFoldDB" id="A0A1F4XEV7"/>
<dbReference type="Proteomes" id="UP000176185">
    <property type="component" value="Unassembled WGS sequence"/>
</dbReference>
<keyword evidence="2" id="KW-1015">Disulfide bond</keyword>
<dbReference type="InterPro" id="IPR001759">
    <property type="entry name" value="PTX_dom"/>
</dbReference>
<evidence type="ECO:0000313" key="5">
    <source>
        <dbReference type="EMBL" id="OGC80217.1"/>
    </source>
</evidence>
<evidence type="ECO:0000256" key="1">
    <source>
        <dbReference type="ARBA" id="ARBA00022729"/>
    </source>
</evidence>
<reference evidence="5 6" key="1">
    <citation type="journal article" date="2016" name="Nat. Commun.">
        <title>Thousands of microbial genomes shed light on interconnected biogeochemical processes in an aquifer system.</title>
        <authorList>
            <person name="Anantharaman K."/>
            <person name="Brown C.T."/>
            <person name="Hug L.A."/>
            <person name="Sharon I."/>
            <person name="Castelle C.J."/>
            <person name="Probst A.J."/>
            <person name="Thomas B.C."/>
            <person name="Singh A."/>
            <person name="Wilkins M.J."/>
            <person name="Karaoz U."/>
            <person name="Brodie E.L."/>
            <person name="Williams K.H."/>
            <person name="Hubbard S.S."/>
            <person name="Banfield J.F."/>
        </authorList>
    </citation>
    <scope>NUCLEOTIDE SEQUENCE [LARGE SCALE GENOMIC DNA]</scope>
</reference>
<dbReference type="PANTHER" id="PTHR47635">
    <property type="entry name" value="CUB DOMAIN-CONTAINING PROTEIN"/>
    <property type="match status" value="1"/>
</dbReference>
<organism evidence="5 6">
    <name type="scientific">Candidatus Adlerbacteria bacterium RIFCSPLOWO2_01_FULL_51_16</name>
    <dbReference type="NCBI Taxonomy" id="1797243"/>
    <lineage>
        <taxon>Bacteria</taxon>
        <taxon>Candidatus Adleribacteriota</taxon>
    </lineage>
</organism>
<evidence type="ECO:0000259" key="3">
    <source>
        <dbReference type="SMART" id="SM00159"/>
    </source>
</evidence>
<evidence type="ECO:0008006" key="7">
    <source>
        <dbReference type="Google" id="ProtNLM"/>
    </source>
</evidence>
<dbReference type="CDD" id="cd00110">
    <property type="entry name" value="LamG"/>
    <property type="match status" value="1"/>
</dbReference>
<comment type="caution">
    <text evidence="5">The sequence shown here is derived from an EMBL/GenBank/DDBJ whole genome shotgun (WGS) entry which is preliminary data.</text>
</comment>
<protein>
    <recommendedName>
        <fullName evidence="7">Laminin G domain-containing protein</fullName>
    </recommendedName>
</protein>
<feature type="domain" description="LamG-like jellyroll fold" evidence="4">
    <location>
        <begin position="253"/>
        <end position="386"/>
    </location>
</feature>
<dbReference type="InterPro" id="IPR006558">
    <property type="entry name" value="LamG-like"/>
</dbReference>
<dbReference type="PROSITE" id="PS00289">
    <property type="entry name" value="PTX_1"/>
    <property type="match status" value="1"/>
</dbReference>
<name>A0A1F4XEV7_9BACT</name>
<dbReference type="Gene3D" id="2.60.120.200">
    <property type="match status" value="3"/>
</dbReference>
<feature type="domain" description="LamG-like jellyroll fold" evidence="4">
    <location>
        <begin position="481"/>
        <end position="623"/>
    </location>
</feature>
<sequence>MPGKWGQSLNFDGTGDVRGFTASPVAQAAPISACLWVKPDDTTSRTVVADRDPSTNGWQFGVNRTTVGNLSLIHDASVVQVASGVAAGEWNHVCYSWDSVTTLTSFYNNGTLRGSSNLAAEGETRTGTPFRIGHSAATGFSTPFKGAIDDVRVYSRVLTGTEIAALYRSGSSRVGNSSTLTQGSVLANGLTVHSSFDGADVTDARVYDRAGGTSGYFSGGATSSAKTLGILGQAFTFDGSNDYVYFSYDPPNTSQTMSVWVKTTSSSKSIMGFASLHPTGGSNDRQFYINAAGTVTYRVWDGSEKTRTSTSRVNDGRWHFITGRYEEGVGISLFVDGVQEGTTLSTGAPFNYSPPAYLSVGKESISAYLPGTIDDVRFYNRALSAAEIKQLYQLGGGVQNASSATLTAGTPLASGLVGHWTFDGAKMTQNVADSSGLGNNGFLSGFTSTTTAIGKLGQALLLDGTDDRVNMGDVASLRLTGSMTISTWIKPDSLGYSGGGQPGIMINKLGFQRAYNFALNTTGTVIINIASDSTTLVSRASTGVLTTDRWYHVVGVYDSSAQTLSTYINGALSNGTLTGTVPASQFSDNSQPVWIGGRNDFATQYFDGTIDDVRIYNRALSAAEVLQLYNLGK</sequence>
<dbReference type="InterPro" id="IPR001791">
    <property type="entry name" value="Laminin_G"/>
</dbReference>
<gene>
    <name evidence="5" type="ORF">A2943_03475</name>
</gene>
<dbReference type="SMART" id="SM00159">
    <property type="entry name" value="PTX"/>
    <property type="match status" value="1"/>
</dbReference>
<proteinExistence type="predicted"/>
<dbReference type="InterPro" id="IPR013320">
    <property type="entry name" value="ConA-like_dom_sf"/>
</dbReference>
<dbReference type="PANTHER" id="PTHR47635:SF2">
    <property type="entry name" value="LAMG-LIKE JELLYROLL FOLD DOMAIN-CONTAINING PROTEIN"/>
    <property type="match status" value="1"/>
</dbReference>
<dbReference type="EMBL" id="MEWX01000027">
    <property type="protein sequence ID" value="OGC80217.1"/>
    <property type="molecule type" value="Genomic_DNA"/>
</dbReference>
<dbReference type="SUPFAM" id="SSF49899">
    <property type="entry name" value="Concanavalin A-like lectins/glucanases"/>
    <property type="match status" value="3"/>
</dbReference>